<dbReference type="PRINTS" id="PR00778">
    <property type="entry name" value="HTHARSR"/>
</dbReference>
<dbReference type="Proteomes" id="UP001302978">
    <property type="component" value="Chromosome"/>
</dbReference>
<dbReference type="InterPro" id="IPR036390">
    <property type="entry name" value="WH_DNA-bd_sf"/>
</dbReference>
<dbReference type="AlphaFoldDB" id="A0AA96ZU88"/>
<dbReference type="InterPro" id="IPR051081">
    <property type="entry name" value="HTH_MetalResp_TranReg"/>
</dbReference>
<dbReference type="GeneID" id="85195396"/>
<accession>A0AA96ZU88</accession>
<dbReference type="GO" id="GO:0003677">
    <property type="term" value="F:DNA binding"/>
    <property type="evidence" value="ECO:0007669"/>
    <property type="project" value="UniProtKB-KW"/>
</dbReference>
<keyword evidence="3" id="KW-0804">Transcription</keyword>
<feature type="domain" description="HTH arsR-type" evidence="4">
    <location>
        <begin position="1"/>
        <end position="101"/>
    </location>
</feature>
<name>A0AA96ZU88_9EURY</name>
<dbReference type="PANTHER" id="PTHR33154:SF18">
    <property type="entry name" value="ARSENICAL RESISTANCE OPERON REPRESSOR"/>
    <property type="match status" value="1"/>
</dbReference>
<organism evidence="5 6">
    <name type="scientific">Methanimicrococcus hongohii</name>
    <dbReference type="NCBI Taxonomy" id="3028295"/>
    <lineage>
        <taxon>Archaea</taxon>
        <taxon>Methanobacteriati</taxon>
        <taxon>Methanobacteriota</taxon>
        <taxon>Stenosarchaea group</taxon>
        <taxon>Methanomicrobia</taxon>
        <taxon>Methanosarcinales</taxon>
        <taxon>Methanosarcinaceae</taxon>
        <taxon>Methanimicrococcus</taxon>
    </lineage>
</organism>
<dbReference type="RefSeq" id="WP_316558587.1">
    <property type="nucleotide sequence ID" value="NZ_CP131059.1"/>
</dbReference>
<dbReference type="Pfam" id="PF01022">
    <property type="entry name" value="HTH_5"/>
    <property type="match status" value="1"/>
</dbReference>
<gene>
    <name evidence="5" type="ORF">MmiHf6_08660</name>
</gene>
<dbReference type="KEGG" id="mehf:MmiHf6_08660"/>
<dbReference type="CDD" id="cd00090">
    <property type="entry name" value="HTH_ARSR"/>
    <property type="match status" value="1"/>
</dbReference>
<evidence type="ECO:0000313" key="5">
    <source>
        <dbReference type="EMBL" id="WNY23557.1"/>
    </source>
</evidence>
<dbReference type="InterPro" id="IPR036388">
    <property type="entry name" value="WH-like_DNA-bd_sf"/>
</dbReference>
<keyword evidence="2" id="KW-0238">DNA-binding</keyword>
<dbReference type="GO" id="GO:0003700">
    <property type="term" value="F:DNA-binding transcription factor activity"/>
    <property type="evidence" value="ECO:0007669"/>
    <property type="project" value="InterPro"/>
</dbReference>
<dbReference type="NCBIfam" id="NF033788">
    <property type="entry name" value="HTH_metalloreg"/>
    <property type="match status" value="1"/>
</dbReference>
<dbReference type="PROSITE" id="PS50987">
    <property type="entry name" value="HTH_ARSR_2"/>
    <property type="match status" value="1"/>
</dbReference>
<dbReference type="SUPFAM" id="SSF46785">
    <property type="entry name" value="Winged helix' DNA-binding domain"/>
    <property type="match status" value="1"/>
</dbReference>
<proteinExistence type="predicted"/>
<dbReference type="SMART" id="SM00418">
    <property type="entry name" value="HTH_ARSR"/>
    <property type="match status" value="1"/>
</dbReference>
<evidence type="ECO:0000313" key="6">
    <source>
        <dbReference type="Proteomes" id="UP001302978"/>
    </source>
</evidence>
<dbReference type="InterPro" id="IPR001845">
    <property type="entry name" value="HTH_ArsR_DNA-bd_dom"/>
</dbReference>
<dbReference type="EMBL" id="CP131059">
    <property type="protein sequence ID" value="WNY23557.1"/>
    <property type="molecule type" value="Genomic_DNA"/>
</dbReference>
<keyword evidence="1" id="KW-0805">Transcription regulation</keyword>
<sequence>MENEYLENAQVFKAFCDETRLKVLSLLQSGEKCACVLLEKVSVEQSTLSYHMKILIESEVVTSRKEGKWTYYSICPTGSLNASNLLKKLTVVTIDEADKSNEECCNRENQL</sequence>
<protein>
    <recommendedName>
        <fullName evidence="4">HTH arsR-type domain-containing protein</fullName>
    </recommendedName>
</protein>
<dbReference type="InterPro" id="IPR011991">
    <property type="entry name" value="ArsR-like_HTH"/>
</dbReference>
<evidence type="ECO:0000256" key="2">
    <source>
        <dbReference type="ARBA" id="ARBA00023125"/>
    </source>
</evidence>
<dbReference type="PANTHER" id="PTHR33154">
    <property type="entry name" value="TRANSCRIPTIONAL REGULATOR, ARSR FAMILY"/>
    <property type="match status" value="1"/>
</dbReference>
<evidence type="ECO:0000256" key="3">
    <source>
        <dbReference type="ARBA" id="ARBA00023163"/>
    </source>
</evidence>
<keyword evidence="6" id="KW-1185">Reference proteome</keyword>
<evidence type="ECO:0000256" key="1">
    <source>
        <dbReference type="ARBA" id="ARBA00023015"/>
    </source>
</evidence>
<dbReference type="Gene3D" id="1.10.10.10">
    <property type="entry name" value="Winged helix-like DNA-binding domain superfamily/Winged helix DNA-binding domain"/>
    <property type="match status" value="1"/>
</dbReference>
<reference evidence="5 6" key="1">
    <citation type="submission" date="2023-07" db="EMBL/GenBank/DDBJ databases">
        <title>Closed genoem sequence of Methanomicrococcus sp. Hf6.</title>
        <authorList>
            <person name="Poehlein A."/>
            <person name="Protasov E."/>
            <person name="Platt K."/>
            <person name="Reeh H."/>
            <person name="Daniel R."/>
            <person name="Brune A."/>
        </authorList>
    </citation>
    <scope>NUCLEOTIDE SEQUENCE [LARGE SCALE GENOMIC DNA]</scope>
    <source>
        <strain evidence="5 6">Hf6</strain>
    </source>
</reference>
<evidence type="ECO:0000259" key="4">
    <source>
        <dbReference type="PROSITE" id="PS50987"/>
    </source>
</evidence>